<evidence type="ECO:0000313" key="2">
    <source>
        <dbReference type="EMBL" id="GAA0464198.1"/>
    </source>
</evidence>
<comment type="caution">
    <text evidence="2">The sequence shown here is derived from an EMBL/GenBank/DDBJ whole genome shotgun (WGS) entry which is preliminary data.</text>
</comment>
<proteinExistence type="predicted"/>
<accession>A0ABP3JU46</accession>
<name>A0ABP3JU46_9ACTN</name>
<reference evidence="3" key="1">
    <citation type="journal article" date="2019" name="Int. J. Syst. Evol. Microbiol.">
        <title>The Global Catalogue of Microorganisms (GCM) 10K type strain sequencing project: providing services to taxonomists for standard genome sequencing and annotation.</title>
        <authorList>
            <consortium name="The Broad Institute Genomics Platform"/>
            <consortium name="The Broad Institute Genome Sequencing Center for Infectious Disease"/>
            <person name="Wu L."/>
            <person name="Ma J."/>
        </authorList>
    </citation>
    <scope>NUCLEOTIDE SEQUENCE [LARGE SCALE GENOMIC DNA]</scope>
    <source>
        <strain evidence="3">JCM 10649</strain>
    </source>
</reference>
<dbReference type="EMBL" id="BAAAHB010000026">
    <property type="protein sequence ID" value="GAA0464198.1"/>
    <property type="molecule type" value="Genomic_DNA"/>
</dbReference>
<organism evidence="2 3">
    <name type="scientific">Streptomyces stramineus</name>
    <dbReference type="NCBI Taxonomy" id="173861"/>
    <lineage>
        <taxon>Bacteria</taxon>
        <taxon>Bacillati</taxon>
        <taxon>Actinomycetota</taxon>
        <taxon>Actinomycetes</taxon>
        <taxon>Kitasatosporales</taxon>
        <taxon>Streptomycetaceae</taxon>
        <taxon>Streptomyces</taxon>
    </lineage>
</organism>
<gene>
    <name evidence="2" type="ORF">GCM10009544_28180</name>
</gene>
<sequence>MTLLQDVLNRCGRRCACEGACGRTHLAGTCNSPRGLTAAPYPARATDAQNANVQPEDLRPWCGPCWNHARGRARQDAAAARQQQMEKGQQSLFDLTSGSAA</sequence>
<feature type="compositionally biased region" description="Polar residues" evidence="1">
    <location>
        <begin position="85"/>
        <end position="101"/>
    </location>
</feature>
<evidence type="ECO:0000256" key="1">
    <source>
        <dbReference type="SAM" id="MobiDB-lite"/>
    </source>
</evidence>
<protein>
    <submittedName>
        <fullName evidence="2">Uncharacterized protein</fullName>
    </submittedName>
</protein>
<feature type="region of interest" description="Disordered" evidence="1">
    <location>
        <begin position="74"/>
        <end position="101"/>
    </location>
</feature>
<keyword evidence="3" id="KW-1185">Reference proteome</keyword>
<evidence type="ECO:0000313" key="3">
    <source>
        <dbReference type="Proteomes" id="UP001499895"/>
    </source>
</evidence>
<dbReference type="Proteomes" id="UP001499895">
    <property type="component" value="Unassembled WGS sequence"/>
</dbReference>